<protein>
    <recommendedName>
        <fullName evidence="1">Transglutaminase-like domain-containing protein</fullName>
    </recommendedName>
</protein>
<dbReference type="Pfam" id="PF01841">
    <property type="entry name" value="Transglut_core"/>
    <property type="match status" value="1"/>
</dbReference>
<dbReference type="SMART" id="SM00460">
    <property type="entry name" value="TGc"/>
    <property type="match status" value="1"/>
</dbReference>
<dbReference type="InterPro" id="IPR038765">
    <property type="entry name" value="Papain-like_cys_pep_sf"/>
</dbReference>
<accession>A0A8A7KFG9</accession>
<dbReference type="InterPro" id="IPR002931">
    <property type="entry name" value="Transglutaminase-like"/>
</dbReference>
<dbReference type="SUPFAM" id="SSF54001">
    <property type="entry name" value="Cysteine proteinases"/>
    <property type="match status" value="1"/>
</dbReference>
<dbReference type="EMBL" id="CP046640">
    <property type="protein sequence ID" value="QTL98835.1"/>
    <property type="molecule type" value="Genomic_DNA"/>
</dbReference>
<evidence type="ECO:0000313" key="3">
    <source>
        <dbReference type="Proteomes" id="UP000665020"/>
    </source>
</evidence>
<dbReference type="AlphaFoldDB" id="A0A8A7KFG9"/>
<reference evidence="2" key="1">
    <citation type="submission" date="2019-12" db="EMBL/GenBank/DDBJ databases">
        <authorList>
            <person name="zhang j."/>
            <person name="sun C.M."/>
        </authorList>
    </citation>
    <scope>NUCLEOTIDE SEQUENCE</scope>
    <source>
        <strain evidence="2">NS-1</strain>
    </source>
</reference>
<dbReference type="PANTHER" id="PTHR33490">
    <property type="entry name" value="BLR5614 PROTEIN-RELATED"/>
    <property type="match status" value="1"/>
</dbReference>
<dbReference type="Gene3D" id="3.10.620.30">
    <property type="match status" value="1"/>
</dbReference>
<dbReference type="Proteomes" id="UP000665020">
    <property type="component" value="Chromosome"/>
</dbReference>
<evidence type="ECO:0000313" key="2">
    <source>
        <dbReference type="EMBL" id="QTL98835.1"/>
    </source>
</evidence>
<proteinExistence type="predicted"/>
<feature type="domain" description="Transglutaminase-like" evidence="1">
    <location>
        <begin position="79"/>
        <end position="153"/>
    </location>
</feature>
<sequence length="245" mass="28795">MLMLRKTMLVVLLSLFLLDFSSIKGNCEEYEDDLLKKTTQEVIAGAETDVEKAEKIYYFIRDEIKFGWLFPQAIPVEEVLKNKKGVCMQKANLLVAMAREAGLKARFHFMYVRKNALEDFLPGFAYKRWSNPFAHTFPEIHLNGKWVSMEATFDKELHEICIKKKINFGKYKDIVEDISIEFSPDGVKGHQQYVHVEGMESFYGEDLSEFVKYLHADVPWWKRMLQPMIFRKAQNIMDELRDKTK</sequence>
<organism evidence="2 3">
    <name type="scientific">Iocasia fonsfrigidae</name>
    <dbReference type="NCBI Taxonomy" id="2682810"/>
    <lineage>
        <taxon>Bacteria</taxon>
        <taxon>Bacillati</taxon>
        <taxon>Bacillota</taxon>
        <taxon>Clostridia</taxon>
        <taxon>Halanaerobiales</taxon>
        <taxon>Halanaerobiaceae</taxon>
        <taxon>Iocasia</taxon>
    </lineage>
</organism>
<name>A0A8A7KFG9_9FIRM</name>
<evidence type="ECO:0000259" key="1">
    <source>
        <dbReference type="SMART" id="SM00460"/>
    </source>
</evidence>
<keyword evidence="3" id="KW-1185">Reference proteome</keyword>
<gene>
    <name evidence="2" type="ORF">GM661_13125</name>
</gene>
<dbReference type="KEGG" id="ifn:GM661_13125"/>